<dbReference type="AlphaFoldDB" id="A0A1V2H417"/>
<name>A0A1V2H417_9PROT</name>
<accession>A0A1V2H417</accession>
<sequence length="129" mass="14004">MCQNSPALQGRHILLAEPSYLLAMDICGGLRKAGAIVLGPVPREEQAHSILDHEHVDATLFGNRLKHGEALATRLTVWCLPSLLLSLEALPVDHPLRFGRPQLVLPTCTANLHQAVAALPQREVARLAC</sequence>
<dbReference type="OrthoDB" id="7774278at2"/>
<evidence type="ECO:0000313" key="2">
    <source>
        <dbReference type="Proteomes" id="UP000188879"/>
    </source>
</evidence>
<dbReference type="RefSeq" id="WP_076957442.1">
    <property type="nucleotide sequence ID" value="NZ_MLCO01000090.1"/>
</dbReference>
<dbReference type="Gene3D" id="3.40.50.2300">
    <property type="match status" value="1"/>
</dbReference>
<proteinExistence type="predicted"/>
<protein>
    <recommendedName>
        <fullName evidence="3">Response regulatory domain-containing protein</fullName>
    </recommendedName>
</protein>
<reference evidence="1 2" key="1">
    <citation type="submission" date="2016-10" db="EMBL/GenBank/DDBJ databases">
        <title>Draft Genome sequence of Roseomonas sp. strain M3.</title>
        <authorList>
            <person name="Subhash Y."/>
            <person name="Lee S."/>
        </authorList>
    </citation>
    <scope>NUCLEOTIDE SEQUENCE [LARGE SCALE GENOMIC DNA]</scope>
    <source>
        <strain evidence="1 2">M3</strain>
    </source>
</reference>
<gene>
    <name evidence="1" type="ORF">BKE38_11200</name>
</gene>
<evidence type="ECO:0008006" key="3">
    <source>
        <dbReference type="Google" id="ProtNLM"/>
    </source>
</evidence>
<dbReference type="Proteomes" id="UP000188879">
    <property type="component" value="Unassembled WGS sequence"/>
</dbReference>
<organism evidence="1 2">
    <name type="scientific">Teichococcus deserti</name>
    <dbReference type="NCBI Taxonomy" id="1817963"/>
    <lineage>
        <taxon>Bacteria</taxon>
        <taxon>Pseudomonadati</taxon>
        <taxon>Pseudomonadota</taxon>
        <taxon>Alphaproteobacteria</taxon>
        <taxon>Acetobacterales</taxon>
        <taxon>Roseomonadaceae</taxon>
        <taxon>Roseomonas</taxon>
    </lineage>
</organism>
<keyword evidence="2" id="KW-1185">Reference proteome</keyword>
<dbReference type="EMBL" id="MLCO01000090">
    <property type="protein sequence ID" value="ONG54034.1"/>
    <property type="molecule type" value="Genomic_DNA"/>
</dbReference>
<evidence type="ECO:0000313" key="1">
    <source>
        <dbReference type="EMBL" id="ONG54034.1"/>
    </source>
</evidence>
<comment type="caution">
    <text evidence="1">The sequence shown here is derived from an EMBL/GenBank/DDBJ whole genome shotgun (WGS) entry which is preliminary data.</text>
</comment>